<keyword evidence="2" id="KW-1185">Reference proteome</keyword>
<evidence type="ECO:0000313" key="1">
    <source>
        <dbReference type="EMBL" id="GGG83807.1"/>
    </source>
</evidence>
<sequence length="137" mass="15020">MTDHQPITKPQAEALAGILHQLRPEWGTPALMTLIGRNRDHPGTFPQLAQAAVTAATRRNPDGTPVARTPAVIYQPGKHWDQPVQESGAHIPPGPPCKDHIGEQAHNCRCCWSEIKTGQRPHHALGKHHEPETEQAS</sequence>
<comment type="caution">
    <text evidence="1">The sequence shown here is derived from an EMBL/GenBank/DDBJ whole genome shotgun (WGS) entry which is preliminary data.</text>
</comment>
<dbReference type="RefSeq" id="WP_188808657.1">
    <property type="nucleotide sequence ID" value="NZ_BAAAWV010000001.1"/>
</dbReference>
<dbReference type="EMBL" id="BMKU01000001">
    <property type="protein sequence ID" value="GGG83807.1"/>
    <property type="molecule type" value="Genomic_DNA"/>
</dbReference>
<name>A0ABQ1X9B8_9MICC</name>
<accession>A0ABQ1X9B8</accession>
<organism evidence="1 2">
    <name type="scientific">Pseudarthrobacter polychromogenes</name>
    <dbReference type="NCBI Taxonomy" id="1676"/>
    <lineage>
        <taxon>Bacteria</taxon>
        <taxon>Bacillati</taxon>
        <taxon>Actinomycetota</taxon>
        <taxon>Actinomycetes</taxon>
        <taxon>Micrococcales</taxon>
        <taxon>Micrococcaceae</taxon>
        <taxon>Pseudarthrobacter</taxon>
    </lineage>
</organism>
<protein>
    <submittedName>
        <fullName evidence="1">Uncharacterized protein</fullName>
    </submittedName>
</protein>
<proteinExistence type="predicted"/>
<evidence type="ECO:0000313" key="2">
    <source>
        <dbReference type="Proteomes" id="UP000596938"/>
    </source>
</evidence>
<reference evidence="2" key="1">
    <citation type="journal article" date="2019" name="Int. J. Syst. Evol. Microbiol.">
        <title>The Global Catalogue of Microorganisms (GCM) 10K type strain sequencing project: providing services to taxonomists for standard genome sequencing and annotation.</title>
        <authorList>
            <consortium name="The Broad Institute Genomics Platform"/>
            <consortium name="The Broad Institute Genome Sequencing Center for Infectious Disease"/>
            <person name="Wu L."/>
            <person name="Ma J."/>
        </authorList>
    </citation>
    <scope>NUCLEOTIDE SEQUENCE [LARGE SCALE GENOMIC DNA]</scope>
    <source>
        <strain evidence="2">CGMCC 1.1927</strain>
    </source>
</reference>
<dbReference type="Proteomes" id="UP000596938">
    <property type="component" value="Unassembled WGS sequence"/>
</dbReference>
<gene>
    <name evidence="1" type="ORF">GCM10011577_01570</name>
</gene>